<accession>A0AAE0LX87</accession>
<evidence type="ECO:0000313" key="3">
    <source>
        <dbReference type="Proteomes" id="UP001278766"/>
    </source>
</evidence>
<reference evidence="2" key="1">
    <citation type="journal article" date="2023" name="Mol. Phylogenet. Evol.">
        <title>Genome-scale phylogeny and comparative genomics of the fungal order Sordariales.</title>
        <authorList>
            <person name="Hensen N."/>
            <person name="Bonometti L."/>
            <person name="Westerberg I."/>
            <person name="Brannstrom I.O."/>
            <person name="Guillou S."/>
            <person name="Cros-Aarteil S."/>
            <person name="Calhoun S."/>
            <person name="Haridas S."/>
            <person name="Kuo A."/>
            <person name="Mondo S."/>
            <person name="Pangilinan J."/>
            <person name="Riley R."/>
            <person name="LaButti K."/>
            <person name="Andreopoulos B."/>
            <person name="Lipzen A."/>
            <person name="Chen C."/>
            <person name="Yan M."/>
            <person name="Daum C."/>
            <person name="Ng V."/>
            <person name="Clum A."/>
            <person name="Steindorff A."/>
            <person name="Ohm R.A."/>
            <person name="Martin F."/>
            <person name="Silar P."/>
            <person name="Natvig D.O."/>
            <person name="Lalanne C."/>
            <person name="Gautier V."/>
            <person name="Ament-Velasquez S.L."/>
            <person name="Kruys A."/>
            <person name="Hutchinson M.I."/>
            <person name="Powell A.J."/>
            <person name="Barry K."/>
            <person name="Miller A.N."/>
            <person name="Grigoriev I.V."/>
            <person name="Debuchy R."/>
            <person name="Gladieux P."/>
            <person name="Hiltunen Thoren M."/>
            <person name="Johannesson H."/>
        </authorList>
    </citation>
    <scope>NUCLEOTIDE SEQUENCE</scope>
    <source>
        <strain evidence="2">CBS 168.71</strain>
    </source>
</reference>
<dbReference type="EMBL" id="JAUEPN010000001">
    <property type="protein sequence ID" value="KAK3300770.1"/>
    <property type="molecule type" value="Genomic_DNA"/>
</dbReference>
<dbReference type="GeneID" id="87841991"/>
<name>A0AAE0LX87_9PEZI</name>
<keyword evidence="3" id="KW-1185">Reference proteome</keyword>
<gene>
    <name evidence="2" type="ORF">B0H64DRAFT_414574</name>
</gene>
<dbReference type="Proteomes" id="UP001278766">
    <property type="component" value="Unassembled WGS sequence"/>
</dbReference>
<reference evidence="2" key="2">
    <citation type="submission" date="2023-06" db="EMBL/GenBank/DDBJ databases">
        <authorList>
            <consortium name="Lawrence Berkeley National Laboratory"/>
            <person name="Haridas S."/>
            <person name="Hensen N."/>
            <person name="Bonometti L."/>
            <person name="Westerberg I."/>
            <person name="Brannstrom I.O."/>
            <person name="Guillou S."/>
            <person name="Cros-Aarteil S."/>
            <person name="Calhoun S."/>
            <person name="Kuo A."/>
            <person name="Mondo S."/>
            <person name="Pangilinan J."/>
            <person name="Riley R."/>
            <person name="Labutti K."/>
            <person name="Andreopoulos B."/>
            <person name="Lipzen A."/>
            <person name="Chen C."/>
            <person name="Yanf M."/>
            <person name="Daum C."/>
            <person name="Ng V."/>
            <person name="Clum A."/>
            <person name="Steindorff A."/>
            <person name="Ohm R."/>
            <person name="Martin F."/>
            <person name="Silar P."/>
            <person name="Natvig D."/>
            <person name="Lalanne C."/>
            <person name="Gautier V."/>
            <person name="Ament-Velasquez S.L."/>
            <person name="Kruys A."/>
            <person name="Hutchinson M.I."/>
            <person name="Powell A.J."/>
            <person name="Barry K."/>
            <person name="Miller A.N."/>
            <person name="Grigoriev I.V."/>
            <person name="Debuchy R."/>
            <person name="Gladieux P."/>
            <person name="Thoren M.H."/>
            <person name="Johannesson H."/>
        </authorList>
    </citation>
    <scope>NUCLEOTIDE SEQUENCE</scope>
    <source>
        <strain evidence="2">CBS 168.71</strain>
    </source>
</reference>
<evidence type="ECO:0000313" key="2">
    <source>
        <dbReference type="EMBL" id="KAK3300770.1"/>
    </source>
</evidence>
<protein>
    <submittedName>
        <fullName evidence="2">Uncharacterized protein</fullName>
    </submittedName>
</protein>
<feature type="chain" id="PRO_5041910093" evidence="1">
    <location>
        <begin position="23"/>
        <end position="178"/>
    </location>
</feature>
<evidence type="ECO:0000256" key="1">
    <source>
        <dbReference type="SAM" id="SignalP"/>
    </source>
</evidence>
<dbReference type="AlphaFoldDB" id="A0AAE0LX87"/>
<proteinExistence type="predicted"/>
<comment type="caution">
    <text evidence="2">The sequence shown here is derived from an EMBL/GenBank/DDBJ whole genome shotgun (WGS) entry which is preliminary data.</text>
</comment>
<organism evidence="2 3">
    <name type="scientific">Chaetomium fimeti</name>
    <dbReference type="NCBI Taxonomy" id="1854472"/>
    <lineage>
        <taxon>Eukaryota</taxon>
        <taxon>Fungi</taxon>
        <taxon>Dikarya</taxon>
        <taxon>Ascomycota</taxon>
        <taxon>Pezizomycotina</taxon>
        <taxon>Sordariomycetes</taxon>
        <taxon>Sordariomycetidae</taxon>
        <taxon>Sordariales</taxon>
        <taxon>Chaetomiaceae</taxon>
        <taxon>Chaetomium</taxon>
    </lineage>
</organism>
<sequence length="178" mass="20580">MVLNRMGVCHLIGFNSWTAVQAWTHVVATVAYMELEKDYLRPHERIGLRTPPGNIYTKDFFVNNADDLERRVNLRVSEIERNARTHPDKSLWGTGLHYEHFIVDALAEDRLASRQRPRGNYLSTRAYAADPATLIANMYELTDAICHNYWKTAETDQWDPYDSDIPFTDADDIADFDN</sequence>
<dbReference type="RefSeq" id="XP_062664284.1">
    <property type="nucleotide sequence ID" value="XM_062805043.1"/>
</dbReference>
<feature type="signal peptide" evidence="1">
    <location>
        <begin position="1"/>
        <end position="22"/>
    </location>
</feature>
<keyword evidence="1" id="KW-0732">Signal</keyword>